<keyword evidence="2" id="KW-1185">Reference proteome</keyword>
<sequence>MKSIEQYYALARDLFLEAHPEIKAGIAQLTEQDAATVGMTLPQLQNMQADRAYAAFTREKKLDGMLFAIQLAEPDKEVAAEAIEAYLRQHAAALGLSWEAFCIKNEL</sequence>
<proteinExistence type="predicted"/>
<dbReference type="EMBL" id="JRUQ01000004">
    <property type="protein sequence ID" value="KGT96010.1"/>
    <property type="molecule type" value="Genomic_DNA"/>
</dbReference>
<evidence type="ECO:0000313" key="2">
    <source>
        <dbReference type="Proteomes" id="UP000030351"/>
    </source>
</evidence>
<reference evidence="1 2" key="1">
    <citation type="submission" date="2014-10" db="EMBL/GenBank/DDBJ databases">
        <title>Genome sequence of Erwinia typographi M043b.</title>
        <authorList>
            <person name="Chan K.-G."/>
            <person name="Tan W.-S."/>
        </authorList>
    </citation>
    <scope>NUCLEOTIDE SEQUENCE [LARGE SCALE GENOMIC DNA]</scope>
    <source>
        <strain evidence="1 2">M043b</strain>
    </source>
</reference>
<name>A0A0A3ZAX2_9GAMM</name>
<protein>
    <submittedName>
        <fullName evidence="1">Uncharacterized protein</fullName>
    </submittedName>
</protein>
<dbReference type="eggNOG" id="ENOG50320GN">
    <property type="taxonomic scope" value="Bacteria"/>
</dbReference>
<accession>A0A0A3ZAX2</accession>
<comment type="caution">
    <text evidence="1">The sequence shown here is derived from an EMBL/GenBank/DDBJ whole genome shotgun (WGS) entry which is preliminary data.</text>
</comment>
<gene>
    <name evidence="1" type="ORF">NG99_00425</name>
</gene>
<evidence type="ECO:0000313" key="1">
    <source>
        <dbReference type="EMBL" id="KGT96010.1"/>
    </source>
</evidence>
<dbReference type="Pfam" id="PF19925">
    <property type="entry name" value="DUF6388"/>
    <property type="match status" value="1"/>
</dbReference>
<organism evidence="1 2">
    <name type="scientific">Erwinia typographi</name>
    <dbReference type="NCBI Taxonomy" id="371042"/>
    <lineage>
        <taxon>Bacteria</taxon>
        <taxon>Pseudomonadati</taxon>
        <taxon>Pseudomonadota</taxon>
        <taxon>Gammaproteobacteria</taxon>
        <taxon>Enterobacterales</taxon>
        <taxon>Erwiniaceae</taxon>
        <taxon>Erwinia</taxon>
    </lineage>
</organism>
<dbReference type="OrthoDB" id="6964652at2"/>
<dbReference type="InterPro" id="IPR045662">
    <property type="entry name" value="DUF6388"/>
</dbReference>
<dbReference type="RefSeq" id="WP_034887251.1">
    <property type="nucleotide sequence ID" value="NZ_JRUQ01000004.1"/>
</dbReference>
<dbReference type="AlphaFoldDB" id="A0A0A3ZAX2"/>
<dbReference type="Proteomes" id="UP000030351">
    <property type="component" value="Unassembled WGS sequence"/>
</dbReference>